<gene>
    <name evidence="2" type="ORF">GCM10009827_037040</name>
</gene>
<comment type="caution">
    <text evidence="2">The sequence shown here is derived from an EMBL/GenBank/DDBJ whole genome shotgun (WGS) entry which is preliminary data.</text>
</comment>
<keyword evidence="3" id="KW-1185">Reference proteome</keyword>
<proteinExistence type="predicted"/>
<accession>A0ABP4L8B3</accession>
<name>A0ABP4L8B3_9ACTN</name>
<dbReference type="EMBL" id="BAAAQD010000006">
    <property type="protein sequence ID" value="GAA1518458.1"/>
    <property type="molecule type" value="Genomic_DNA"/>
</dbReference>
<reference evidence="3" key="1">
    <citation type="journal article" date="2019" name="Int. J. Syst. Evol. Microbiol.">
        <title>The Global Catalogue of Microorganisms (GCM) 10K type strain sequencing project: providing services to taxonomists for standard genome sequencing and annotation.</title>
        <authorList>
            <consortium name="The Broad Institute Genomics Platform"/>
            <consortium name="The Broad Institute Genome Sequencing Center for Infectious Disease"/>
            <person name="Wu L."/>
            <person name="Ma J."/>
        </authorList>
    </citation>
    <scope>NUCLEOTIDE SEQUENCE [LARGE SCALE GENOMIC DNA]</scope>
    <source>
        <strain evidence="3">JCM 15933</strain>
    </source>
</reference>
<dbReference type="RefSeq" id="WP_344503187.1">
    <property type="nucleotide sequence ID" value="NZ_BAAAQD010000006.1"/>
</dbReference>
<feature type="region of interest" description="Disordered" evidence="1">
    <location>
        <begin position="1"/>
        <end position="27"/>
    </location>
</feature>
<protein>
    <recommendedName>
        <fullName evidence="4">EcsC family protein</fullName>
    </recommendedName>
</protein>
<dbReference type="Proteomes" id="UP001501470">
    <property type="component" value="Unassembled WGS sequence"/>
</dbReference>
<evidence type="ECO:0000256" key="1">
    <source>
        <dbReference type="SAM" id="MobiDB-lite"/>
    </source>
</evidence>
<evidence type="ECO:0000313" key="2">
    <source>
        <dbReference type="EMBL" id="GAA1518458.1"/>
    </source>
</evidence>
<sequence>MAQPDELAENQPVEGTQGEAADEAELSAAVTALTDEGVEQKERRRLLGRLVRLEIRERGVKDLFRPKKAIAWITDSVTRVAPHIPVRDLDTLVAHHGGLTGDALAERLIRNASRVTAGIGAAGGGVAAVEWAVTPSLLSAPVLLAAETVAVVAVEMKLIGELHAVYGRPVEGTGAERAVVLVQAWAERRGVNPLRVGGSVAAAMGTALRKELRDRLLKRFGRNLSTLGPFLTGAAVGGFLNRRATMSLGADIKKDLQPGRKVIEG</sequence>
<evidence type="ECO:0008006" key="4">
    <source>
        <dbReference type="Google" id="ProtNLM"/>
    </source>
</evidence>
<organism evidence="2 3">
    <name type="scientific">Dactylosporangium maewongense</name>
    <dbReference type="NCBI Taxonomy" id="634393"/>
    <lineage>
        <taxon>Bacteria</taxon>
        <taxon>Bacillati</taxon>
        <taxon>Actinomycetota</taxon>
        <taxon>Actinomycetes</taxon>
        <taxon>Micromonosporales</taxon>
        <taxon>Micromonosporaceae</taxon>
        <taxon>Dactylosporangium</taxon>
    </lineage>
</organism>
<evidence type="ECO:0000313" key="3">
    <source>
        <dbReference type="Proteomes" id="UP001501470"/>
    </source>
</evidence>